<organism evidence="1 2">
    <name type="scientific">Streptomyces angustmyceticus</name>
    <dbReference type="NCBI Taxonomy" id="285578"/>
    <lineage>
        <taxon>Bacteria</taxon>
        <taxon>Bacillati</taxon>
        <taxon>Actinomycetota</taxon>
        <taxon>Actinomycetes</taxon>
        <taxon>Kitasatosporales</taxon>
        <taxon>Streptomycetaceae</taxon>
        <taxon>Streptomyces</taxon>
    </lineage>
</organism>
<dbReference type="Proteomes" id="UP000325598">
    <property type="component" value="Unassembled WGS sequence"/>
</dbReference>
<protein>
    <submittedName>
        <fullName evidence="1">Uncharacterized protein</fullName>
    </submittedName>
</protein>
<sequence length="77" mass="8609">MSGDEEALALSPDRRVTWSAFSGPDEEVDPEIVLAFHDLCLVKPVDDDQWYMGDLKQDGSVLCWSAYDGLYEALRGL</sequence>
<accession>A0A5J4L8I5</accession>
<reference evidence="1 2" key="1">
    <citation type="submission" date="2019-10" db="EMBL/GenBank/DDBJ databases">
        <title>Whole genome shotgun sequence of Streptomyces angustmyceticus NBRC 3934.</title>
        <authorList>
            <person name="Hosoyama A."/>
            <person name="Ichikawa N."/>
            <person name="Kimura A."/>
            <person name="Kitahashi Y."/>
            <person name="Komaki H."/>
            <person name="Uohara A."/>
        </authorList>
    </citation>
    <scope>NUCLEOTIDE SEQUENCE [LARGE SCALE GENOMIC DNA]</scope>
    <source>
        <strain evidence="1 2">NBRC 3934</strain>
    </source>
</reference>
<comment type="caution">
    <text evidence="1">The sequence shown here is derived from an EMBL/GenBank/DDBJ whole genome shotgun (WGS) entry which is preliminary data.</text>
</comment>
<evidence type="ECO:0000313" key="2">
    <source>
        <dbReference type="Proteomes" id="UP000325598"/>
    </source>
</evidence>
<dbReference type="EMBL" id="BLAG01000005">
    <property type="protein sequence ID" value="GES28964.1"/>
    <property type="molecule type" value="Genomic_DNA"/>
</dbReference>
<name>A0A5J4L8I5_9ACTN</name>
<keyword evidence="2" id="KW-1185">Reference proteome</keyword>
<dbReference type="AlphaFoldDB" id="A0A5J4L8I5"/>
<dbReference type="OrthoDB" id="4560889at2"/>
<proteinExistence type="predicted"/>
<evidence type="ECO:0000313" key="1">
    <source>
        <dbReference type="EMBL" id="GES28964.1"/>
    </source>
</evidence>
<gene>
    <name evidence="1" type="ORF">San01_14510</name>
</gene>